<evidence type="ECO:0000256" key="3">
    <source>
        <dbReference type="ARBA" id="ARBA00023163"/>
    </source>
</evidence>
<dbReference type="Pfam" id="PF00440">
    <property type="entry name" value="TetR_N"/>
    <property type="match status" value="1"/>
</dbReference>
<evidence type="ECO:0000313" key="8">
    <source>
        <dbReference type="EMBL" id="OAX54722.1"/>
    </source>
</evidence>
<feature type="region of interest" description="Disordered" evidence="5">
    <location>
        <begin position="1"/>
        <end position="32"/>
    </location>
</feature>
<dbReference type="EMBL" id="LWGZ01000986">
    <property type="protein sequence ID" value="OAX54722.1"/>
    <property type="molecule type" value="Genomic_DNA"/>
</dbReference>
<dbReference type="PANTHER" id="PTHR30055:SF234">
    <property type="entry name" value="HTH-TYPE TRANSCRIPTIONAL REGULATOR BETI"/>
    <property type="match status" value="1"/>
</dbReference>
<dbReference type="Proteomes" id="UP000053171">
    <property type="component" value="Unassembled WGS sequence"/>
</dbReference>
<dbReference type="GO" id="GO:0000976">
    <property type="term" value="F:transcription cis-regulatory region binding"/>
    <property type="evidence" value="ECO:0007669"/>
    <property type="project" value="TreeGrafter"/>
</dbReference>
<evidence type="ECO:0000313" key="7">
    <source>
        <dbReference type="EMBL" id="OAX51387.1"/>
    </source>
</evidence>
<dbReference type="InterPro" id="IPR050109">
    <property type="entry name" value="HTH-type_TetR-like_transc_reg"/>
</dbReference>
<accession>A0A199P0L7</accession>
<dbReference type="PROSITE" id="PS50977">
    <property type="entry name" value="HTH_TETR_2"/>
    <property type="match status" value="1"/>
</dbReference>
<feature type="domain" description="HTH tetR-type" evidence="6">
    <location>
        <begin position="31"/>
        <end position="91"/>
    </location>
</feature>
<name>A0A199P0L7_9MICC</name>
<reference evidence="9" key="2">
    <citation type="submission" date="2016-04" db="EMBL/GenBank/DDBJ databases">
        <authorList>
            <person name="Waterworth S."/>
            <person name="Matcher G."/>
        </authorList>
    </citation>
    <scope>NUCLEOTIDE SEQUENCE [LARGE SCALE GENOMIC DNA]</scope>
    <source>
        <strain evidence="9">RuSp02-3</strain>
    </source>
</reference>
<dbReference type="SUPFAM" id="SSF46689">
    <property type="entry name" value="Homeodomain-like"/>
    <property type="match status" value="1"/>
</dbReference>
<evidence type="ECO:0000256" key="4">
    <source>
        <dbReference type="PROSITE-ProRule" id="PRU00335"/>
    </source>
</evidence>
<reference evidence="7" key="1">
    <citation type="submission" date="2016-04" db="EMBL/GenBank/DDBJ databases">
        <authorList>
            <person name="Evans L.H."/>
            <person name="Alamgir A."/>
            <person name="Owens N."/>
            <person name="Weber N.D."/>
            <person name="Virtaneva K."/>
            <person name="Barbian K."/>
            <person name="Babar A."/>
            <person name="Rosenke K."/>
        </authorList>
    </citation>
    <scope>NUCLEOTIDE SEQUENCE [LARGE SCALE GENOMIC DNA]</scope>
    <source>
        <strain evidence="7">RUTW2-3</strain>
    </source>
</reference>
<keyword evidence="1" id="KW-0805">Transcription regulation</keyword>
<protein>
    <recommendedName>
        <fullName evidence="6">HTH tetR-type domain-containing protein</fullName>
    </recommendedName>
</protein>
<keyword evidence="2 4" id="KW-0238">DNA-binding</keyword>
<dbReference type="InterPro" id="IPR036271">
    <property type="entry name" value="Tet_transcr_reg_TetR-rel_C_sf"/>
</dbReference>
<dbReference type="InterPro" id="IPR009057">
    <property type="entry name" value="Homeodomain-like_sf"/>
</dbReference>
<evidence type="ECO:0000256" key="5">
    <source>
        <dbReference type="SAM" id="MobiDB-lite"/>
    </source>
</evidence>
<evidence type="ECO:0000313" key="9">
    <source>
        <dbReference type="Proteomes" id="UP000053171"/>
    </source>
</evidence>
<sequence length="224" mass="24604">MTARTENRPDAAGTDPASGRRPGAHRPGRTSRTQLKLFEAAMVIMSEKGPTRTTVDEVAAAAGVSKGTVYYNFGSKKSMVEGLMRHGIQLVLEAIEDAQVGVEDPRERLRRGIIAALRFLEEHGGFARLAIAEIWRPSGSLSEVIGDQRTLLLERVTELITDLSRTYRVNEHPDPHTLAVGLFGTTFMLAMDRELSRTRRTTQEAARAAMTLVDGYIQGPLSES</sequence>
<dbReference type="AlphaFoldDB" id="A0A199P0L7"/>
<dbReference type="PANTHER" id="PTHR30055">
    <property type="entry name" value="HTH-TYPE TRANSCRIPTIONAL REGULATOR RUTR"/>
    <property type="match status" value="1"/>
</dbReference>
<evidence type="ECO:0000259" key="6">
    <source>
        <dbReference type="PROSITE" id="PS50977"/>
    </source>
</evidence>
<dbReference type="Gene3D" id="1.10.357.10">
    <property type="entry name" value="Tetracycline Repressor, domain 2"/>
    <property type="match status" value="1"/>
</dbReference>
<dbReference type="PRINTS" id="PR00455">
    <property type="entry name" value="HTHTETR"/>
</dbReference>
<dbReference type="InterPro" id="IPR001647">
    <property type="entry name" value="HTH_TetR"/>
</dbReference>
<dbReference type="RefSeq" id="WP_081275577.1">
    <property type="nucleotide sequence ID" value="NZ_JBFBMA010000008.1"/>
</dbReference>
<keyword evidence="9" id="KW-1185">Reference proteome</keyword>
<comment type="caution">
    <text evidence="7">The sequence shown here is derived from an EMBL/GenBank/DDBJ whole genome shotgun (WGS) entry which is preliminary data.</text>
</comment>
<evidence type="ECO:0000313" key="10">
    <source>
        <dbReference type="Proteomes" id="UP000092021"/>
    </source>
</evidence>
<dbReference type="EMBL" id="LJBJ02000021">
    <property type="protein sequence ID" value="OAX51387.1"/>
    <property type="molecule type" value="Genomic_DNA"/>
</dbReference>
<evidence type="ECO:0000256" key="1">
    <source>
        <dbReference type="ARBA" id="ARBA00023015"/>
    </source>
</evidence>
<keyword evidence="3" id="KW-0804">Transcription</keyword>
<feature type="DNA-binding region" description="H-T-H motif" evidence="4">
    <location>
        <begin position="54"/>
        <end position="73"/>
    </location>
</feature>
<dbReference type="GO" id="GO:0003700">
    <property type="term" value="F:DNA-binding transcription factor activity"/>
    <property type="evidence" value="ECO:0007669"/>
    <property type="project" value="TreeGrafter"/>
</dbReference>
<reference evidence="7 9" key="3">
    <citation type="submission" date="2016-06" db="EMBL/GenBank/DDBJ databases">
        <title>Identification of putative biosynthetic pathways for the production of bioactive secondary metabolites by the marine actinomycete Kocuria kristinae RUTW2-3.</title>
        <authorList>
            <person name="Waterworth S.C."/>
            <person name="Walmsley T.A."/>
            <person name="Matongo T."/>
            <person name="Davies-Coleman M.T."/>
            <person name="Dorrington R.A."/>
        </authorList>
    </citation>
    <scope>NUCLEOTIDE SEQUENCE [LARGE SCALE GENOMIC DNA]</scope>
    <source>
        <strain evidence="9">RuSp02-3</strain>
        <strain evidence="7">RUTW2-3</strain>
        <strain evidence="8 10">RUTW4-5</strain>
    </source>
</reference>
<gene>
    <name evidence="8" type="ORF">A5N15_11025</name>
    <name evidence="7" type="ORF">AN277_0209140</name>
</gene>
<proteinExistence type="predicted"/>
<dbReference type="SUPFAM" id="SSF48498">
    <property type="entry name" value="Tetracyclin repressor-like, C-terminal domain"/>
    <property type="match status" value="1"/>
</dbReference>
<evidence type="ECO:0000256" key="2">
    <source>
        <dbReference type="ARBA" id="ARBA00023125"/>
    </source>
</evidence>
<organism evidence="7 9">
    <name type="scientific">Rothia kristinae</name>
    <dbReference type="NCBI Taxonomy" id="37923"/>
    <lineage>
        <taxon>Bacteria</taxon>
        <taxon>Bacillati</taxon>
        <taxon>Actinomycetota</taxon>
        <taxon>Actinomycetes</taxon>
        <taxon>Micrococcales</taxon>
        <taxon>Micrococcaceae</taxon>
        <taxon>Rothia</taxon>
    </lineage>
</organism>
<dbReference type="Proteomes" id="UP000092021">
    <property type="component" value="Unassembled WGS sequence"/>
</dbReference>